<evidence type="ECO:0000313" key="4">
    <source>
        <dbReference type="Proteomes" id="UP001307889"/>
    </source>
</evidence>
<gene>
    <name evidence="3" type="ORF">NTJ_12517</name>
</gene>
<organism evidence="3 4">
    <name type="scientific">Nesidiocoris tenuis</name>
    <dbReference type="NCBI Taxonomy" id="355587"/>
    <lineage>
        <taxon>Eukaryota</taxon>
        <taxon>Metazoa</taxon>
        <taxon>Ecdysozoa</taxon>
        <taxon>Arthropoda</taxon>
        <taxon>Hexapoda</taxon>
        <taxon>Insecta</taxon>
        <taxon>Pterygota</taxon>
        <taxon>Neoptera</taxon>
        <taxon>Paraneoptera</taxon>
        <taxon>Hemiptera</taxon>
        <taxon>Heteroptera</taxon>
        <taxon>Panheteroptera</taxon>
        <taxon>Cimicomorpha</taxon>
        <taxon>Miridae</taxon>
        <taxon>Dicyphina</taxon>
        <taxon>Nesidiocoris</taxon>
    </lineage>
</organism>
<accession>A0ABN7B5L6</accession>
<evidence type="ECO:0000256" key="1">
    <source>
        <dbReference type="SAM" id="MobiDB-lite"/>
    </source>
</evidence>
<feature type="signal peptide" evidence="2">
    <location>
        <begin position="1"/>
        <end position="18"/>
    </location>
</feature>
<protein>
    <submittedName>
        <fullName evidence="3">Uncharacterized protein</fullName>
    </submittedName>
</protein>
<feature type="chain" id="PRO_5045862406" evidence="2">
    <location>
        <begin position="19"/>
        <end position="260"/>
    </location>
</feature>
<feature type="compositionally biased region" description="Low complexity" evidence="1">
    <location>
        <begin position="199"/>
        <end position="211"/>
    </location>
</feature>
<keyword evidence="2" id="KW-0732">Signal</keyword>
<evidence type="ECO:0000313" key="3">
    <source>
        <dbReference type="EMBL" id="BES99700.1"/>
    </source>
</evidence>
<evidence type="ECO:0000256" key="2">
    <source>
        <dbReference type="SAM" id="SignalP"/>
    </source>
</evidence>
<keyword evidence="4" id="KW-1185">Reference proteome</keyword>
<feature type="region of interest" description="Disordered" evidence="1">
    <location>
        <begin position="21"/>
        <end position="45"/>
    </location>
</feature>
<feature type="region of interest" description="Disordered" evidence="1">
    <location>
        <begin position="199"/>
        <end position="219"/>
    </location>
</feature>
<dbReference type="EMBL" id="AP028918">
    <property type="protein sequence ID" value="BES99700.1"/>
    <property type="molecule type" value="Genomic_DNA"/>
</dbReference>
<dbReference type="Proteomes" id="UP001307889">
    <property type="component" value="Chromosome 10"/>
</dbReference>
<name>A0ABN7B5L6_9HEMI</name>
<proteinExistence type="predicted"/>
<sequence>MKCAEFVVLGLILAIADALPPDSASRSSESFEAGPDRKRTNRDYGGYSDDYHGGYAAYGKAEHDSSHSLEYSGEYGKSFDGYASHYSEPNYYKEDTNHLYGGHDYIPSTHATYELQKSLEYSFPSHDSYNHYRPLAPHPPQLNAHQLAGGYHSYNYNDIFGPPYAPTLPVKTTIKTTKRPAQQNNNILSALLSISQSSSGISKPAPTTQKPVQPPPKAHVYSIASYPTHHYSGYPAYHTGQLGYPEPRLTLSHASSSALY</sequence>
<reference evidence="3 4" key="1">
    <citation type="submission" date="2023-09" db="EMBL/GenBank/DDBJ databases">
        <title>Nesidiocoris tenuis whole genome shotgun sequence.</title>
        <authorList>
            <person name="Shibata T."/>
            <person name="Shimoda M."/>
            <person name="Kobayashi T."/>
            <person name="Uehara T."/>
        </authorList>
    </citation>
    <scope>NUCLEOTIDE SEQUENCE [LARGE SCALE GENOMIC DNA]</scope>
    <source>
        <strain evidence="3 4">Japan</strain>
    </source>
</reference>